<protein>
    <submittedName>
        <fullName evidence="1">Uncharacterized protein</fullName>
    </submittedName>
</protein>
<evidence type="ECO:0000313" key="2">
    <source>
        <dbReference type="Proteomes" id="UP000828390"/>
    </source>
</evidence>
<evidence type="ECO:0000313" key="1">
    <source>
        <dbReference type="EMBL" id="KAH3854617.1"/>
    </source>
</evidence>
<reference evidence="1" key="2">
    <citation type="submission" date="2020-11" db="EMBL/GenBank/DDBJ databases">
        <authorList>
            <person name="McCartney M.A."/>
            <person name="Auch B."/>
            <person name="Kono T."/>
            <person name="Mallez S."/>
            <person name="Becker A."/>
            <person name="Gohl D.M."/>
            <person name="Silverstein K.A.T."/>
            <person name="Koren S."/>
            <person name="Bechman K.B."/>
            <person name="Herman A."/>
            <person name="Abrahante J.E."/>
            <person name="Garbe J."/>
        </authorList>
    </citation>
    <scope>NUCLEOTIDE SEQUENCE</scope>
    <source>
        <strain evidence="1">Duluth1</strain>
        <tissue evidence="1">Whole animal</tissue>
    </source>
</reference>
<name>A0A9D4L9T0_DREPO</name>
<reference evidence="1" key="1">
    <citation type="journal article" date="2019" name="bioRxiv">
        <title>The Genome of the Zebra Mussel, Dreissena polymorpha: A Resource for Invasive Species Research.</title>
        <authorList>
            <person name="McCartney M.A."/>
            <person name="Auch B."/>
            <person name="Kono T."/>
            <person name="Mallez S."/>
            <person name="Zhang Y."/>
            <person name="Obille A."/>
            <person name="Becker A."/>
            <person name="Abrahante J.E."/>
            <person name="Garbe J."/>
            <person name="Badalamenti J.P."/>
            <person name="Herman A."/>
            <person name="Mangelson H."/>
            <person name="Liachko I."/>
            <person name="Sullivan S."/>
            <person name="Sone E.D."/>
            <person name="Koren S."/>
            <person name="Silverstein K.A.T."/>
            <person name="Beckman K.B."/>
            <person name="Gohl D.M."/>
        </authorList>
    </citation>
    <scope>NUCLEOTIDE SEQUENCE</scope>
    <source>
        <strain evidence="1">Duluth1</strain>
        <tissue evidence="1">Whole animal</tissue>
    </source>
</reference>
<dbReference type="Proteomes" id="UP000828390">
    <property type="component" value="Unassembled WGS sequence"/>
</dbReference>
<dbReference type="EMBL" id="JAIWYP010000003">
    <property type="protein sequence ID" value="KAH3854617.1"/>
    <property type="molecule type" value="Genomic_DNA"/>
</dbReference>
<comment type="caution">
    <text evidence="1">The sequence shown here is derived from an EMBL/GenBank/DDBJ whole genome shotgun (WGS) entry which is preliminary data.</text>
</comment>
<dbReference type="AlphaFoldDB" id="A0A9D4L9T0"/>
<gene>
    <name evidence="1" type="ORF">DPMN_097162</name>
</gene>
<organism evidence="1 2">
    <name type="scientific">Dreissena polymorpha</name>
    <name type="common">Zebra mussel</name>
    <name type="synonym">Mytilus polymorpha</name>
    <dbReference type="NCBI Taxonomy" id="45954"/>
    <lineage>
        <taxon>Eukaryota</taxon>
        <taxon>Metazoa</taxon>
        <taxon>Spiralia</taxon>
        <taxon>Lophotrochozoa</taxon>
        <taxon>Mollusca</taxon>
        <taxon>Bivalvia</taxon>
        <taxon>Autobranchia</taxon>
        <taxon>Heteroconchia</taxon>
        <taxon>Euheterodonta</taxon>
        <taxon>Imparidentia</taxon>
        <taxon>Neoheterodontei</taxon>
        <taxon>Myida</taxon>
        <taxon>Dreissenoidea</taxon>
        <taxon>Dreissenidae</taxon>
        <taxon>Dreissena</taxon>
    </lineage>
</organism>
<sequence>MCATVAAKQDESLFSKWGPGGVNRPTRYSYCPVHYAVMYSHVVSTAQCTMQSCTVMW</sequence>
<proteinExistence type="predicted"/>
<keyword evidence="2" id="KW-1185">Reference proteome</keyword>
<accession>A0A9D4L9T0</accession>